<evidence type="ECO:0000313" key="2">
    <source>
        <dbReference type="Proteomes" id="UP001732700"/>
    </source>
</evidence>
<proteinExistence type="predicted"/>
<protein>
    <submittedName>
        <fullName evidence="1">Uncharacterized protein</fullName>
    </submittedName>
</protein>
<dbReference type="Proteomes" id="UP001732700">
    <property type="component" value="Chromosome 4D"/>
</dbReference>
<keyword evidence="2" id="KW-1185">Reference proteome</keyword>
<reference evidence="1" key="1">
    <citation type="submission" date="2021-05" db="EMBL/GenBank/DDBJ databases">
        <authorList>
            <person name="Scholz U."/>
            <person name="Mascher M."/>
            <person name="Fiebig A."/>
        </authorList>
    </citation>
    <scope>NUCLEOTIDE SEQUENCE [LARGE SCALE GENOMIC DNA]</scope>
</reference>
<dbReference type="EnsemblPlants" id="AVESA.00010b.r2.4DG0792540.1">
    <property type="protein sequence ID" value="AVESA.00010b.r2.4DG0792540.1.CDS"/>
    <property type="gene ID" value="AVESA.00010b.r2.4DG0792540"/>
</dbReference>
<reference evidence="1" key="2">
    <citation type="submission" date="2025-09" db="UniProtKB">
        <authorList>
            <consortium name="EnsemblPlants"/>
        </authorList>
    </citation>
    <scope>IDENTIFICATION</scope>
</reference>
<accession>A0ACD5XGS4</accession>
<organism evidence="1 2">
    <name type="scientific">Avena sativa</name>
    <name type="common">Oat</name>
    <dbReference type="NCBI Taxonomy" id="4498"/>
    <lineage>
        <taxon>Eukaryota</taxon>
        <taxon>Viridiplantae</taxon>
        <taxon>Streptophyta</taxon>
        <taxon>Embryophyta</taxon>
        <taxon>Tracheophyta</taxon>
        <taxon>Spermatophyta</taxon>
        <taxon>Magnoliopsida</taxon>
        <taxon>Liliopsida</taxon>
        <taxon>Poales</taxon>
        <taxon>Poaceae</taxon>
        <taxon>BOP clade</taxon>
        <taxon>Pooideae</taxon>
        <taxon>Poodae</taxon>
        <taxon>Poeae</taxon>
        <taxon>Poeae Chloroplast Group 1 (Aveneae type)</taxon>
        <taxon>Aveninae</taxon>
        <taxon>Avena</taxon>
    </lineage>
</organism>
<name>A0ACD5XGS4_AVESA</name>
<sequence>MGREECLLTAQNMDGETPLVVAVINGHTSLASFLLRRHCSVLGLRQSVLHQDTFGFNALHHAIRNGHEDLALEMVREEFALSQAVSNCNESPLYAATLRNFTQVIEKLLNIQDSSHAGPNGCKALHAAVRTGFTESAAIIMRIKPEMARVIDNDFNTPMSLAVLYNRIDVLQVLLQHDCSLGTWLHTAVSRDDAEFVEFILRTPHLGRVINMQENDGRTALHVAVINYNPRIVAALLSHEDIDVTVQNFQGNSAAWELWNNTDEAKTLNWNEVCMLMAKADPQGASALQSLHTEAKQRATKKSRTDAKSLTQTYTRNTSLVAILIAAITFAAAFTLPGGYGSAPGSEGLPIMSQKVLLHEHENLAMVVAFSTLIQGGKDDQSILGARLDNQWRLPSGGLDPSVAVPCYATPSPHRPWPGVAVRGLSAGPKPGRMPVLGDGWIRL</sequence>
<evidence type="ECO:0000313" key="1">
    <source>
        <dbReference type="EnsemblPlants" id="AVESA.00010b.r2.4DG0792540.1.CDS"/>
    </source>
</evidence>